<dbReference type="InterPro" id="IPR003784">
    <property type="entry name" value="BioY"/>
</dbReference>
<dbReference type="Proteomes" id="UP000289954">
    <property type="component" value="Unassembled WGS sequence"/>
</dbReference>
<evidence type="ECO:0000313" key="6">
    <source>
        <dbReference type="Proteomes" id="UP000289954"/>
    </source>
</evidence>
<dbReference type="GO" id="GO:0015225">
    <property type="term" value="F:biotin transmembrane transporter activity"/>
    <property type="evidence" value="ECO:0007669"/>
    <property type="project" value="UniProtKB-UniRule"/>
</dbReference>
<proteinExistence type="inferred from homology"/>
<keyword evidence="2 4" id="KW-0472">Membrane</keyword>
<evidence type="ECO:0000256" key="1">
    <source>
        <dbReference type="ARBA" id="ARBA00010692"/>
    </source>
</evidence>
<keyword evidence="4" id="KW-0812">Transmembrane</keyword>
<evidence type="ECO:0000256" key="2">
    <source>
        <dbReference type="PIRNR" id="PIRNR016661"/>
    </source>
</evidence>
<dbReference type="RefSeq" id="WP_130779841.1">
    <property type="nucleotide sequence ID" value="NZ_BIMR01000016.1"/>
</dbReference>
<comment type="caution">
    <text evidence="5">The sequence shown here is derived from an EMBL/GenBank/DDBJ whole genome shotgun (WGS) entry which is preliminary data.</text>
</comment>
<comment type="subcellular location">
    <subcellularLocation>
        <location evidence="2">Cell membrane</location>
        <topology evidence="2">Multi-pass membrane protein</topology>
    </subcellularLocation>
</comment>
<feature type="transmembrane region" description="Helical" evidence="4">
    <location>
        <begin position="61"/>
        <end position="79"/>
    </location>
</feature>
<keyword evidence="4" id="KW-1133">Transmembrane helix</keyword>
<feature type="transmembrane region" description="Helical" evidence="4">
    <location>
        <begin position="36"/>
        <end position="55"/>
    </location>
</feature>
<evidence type="ECO:0000313" key="5">
    <source>
        <dbReference type="EMBL" id="GCE75219.1"/>
    </source>
</evidence>
<feature type="transmembrane region" description="Helical" evidence="4">
    <location>
        <begin position="115"/>
        <end position="132"/>
    </location>
</feature>
<dbReference type="OrthoDB" id="9803495at2"/>
<protein>
    <recommendedName>
        <fullName evidence="2">Biotin transporter</fullName>
    </recommendedName>
</protein>
<dbReference type="PANTHER" id="PTHR34295:SF1">
    <property type="entry name" value="BIOTIN TRANSPORTER BIOY"/>
    <property type="match status" value="1"/>
</dbReference>
<evidence type="ECO:0000256" key="3">
    <source>
        <dbReference type="SAM" id="MobiDB-lite"/>
    </source>
</evidence>
<feature type="transmembrane region" description="Helical" evidence="4">
    <location>
        <begin position="144"/>
        <end position="170"/>
    </location>
</feature>
<dbReference type="PIRSF" id="PIRSF016661">
    <property type="entry name" value="BioY"/>
    <property type="match status" value="1"/>
</dbReference>
<feature type="transmembrane region" description="Helical" evidence="4">
    <location>
        <begin position="86"/>
        <end position="109"/>
    </location>
</feature>
<comment type="similarity">
    <text evidence="1 2">Belongs to the BioY family.</text>
</comment>
<sequence>MTDAPQRPHPTDVPAPAAAPLDVPAPVTRTSLATDVALVSTFAAFIAVCAILPAIPTPSGVPITLQTFGVILAGLVLGWRRGALAVALYLAVGLAGVPVFSGGAGGLAVLAGPTVGYLLAFPFGAALAGAFAGRALRVPVAWRYAALVGSGLAASFLTIHPAGIAGLMARLGLPFGEALAIDVVYWPGDVVKNLLAAAVALAVFRAFPDLLRTRR</sequence>
<dbReference type="Pfam" id="PF02632">
    <property type="entry name" value="BioY"/>
    <property type="match status" value="1"/>
</dbReference>
<name>A0A402DM54_9CELL</name>
<accession>A0A402DM54</accession>
<keyword evidence="2" id="KW-0813">Transport</keyword>
<dbReference type="PANTHER" id="PTHR34295">
    <property type="entry name" value="BIOTIN TRANSPORTER BIOY"/>
    <property type="match status" value="1"/>
</dbReference>
<keyword evidence="6" id="KW-1185">Reference proteome</keyword>
<dbReference type="EMBL" id="BIMR01000016">
    <property type="protein sequence ID" value="GCE75219.1"/>
    <property type="molecule type" value="Genomic_DNA"/>
</dbReference>
<dbReference type="Gene3D" id="1.10.1760.20">
    <property type="match status" value="1"/>
</dbReference>
<feature type="region of interest" description="Disordered" evidence="3">
    <location>
        <begin position="1"/>
        <end position="20"/>
    </location>
</feature>
<organism evidence="5 6">
    <name type="scientific">Cellulomonas biazotea</name>
    <dbReference type="NCBI Taxonomy" id="1709"/>
    <lineage>
        <taxon>Bacteria</taxon>
        <taxon>Bacillati</taxon>
        <taxon>Actinomycetota</taxon>
        <taxon>Actinomycetes</taxon>
        <taxon>Micrococcales</taxon>
        <taxon>Cellulomonadaceae</taxon>
        <taxon>Cellulomonas</taxon>
    </lineage>
</organism>
<evidence type="ECO:0000256" key="4">
    <source>
        <dbReference type="SAM" id="Phobius"/>
    </source>
</evidence>
<reference evidence="5 6" key="1">
    <citation type="submission" date="2019-01" db="EMBL/GenBank/DDBJ databases">
        <title>Draft genome sequence of Cellulomonas takizawaensis strain TKZ-21.</title>
        <authorList>
            <person name="Yamamura H."/>
            <person name="Hayashi T."/>
            <person name="Hamada M."/>
            <person name="Serisawa Y."/>
            <person name="Matsuyama K."/>
            <person name="Nakagawa Y."/>
            <person name="Otoguro M."/>
            <person name="Yanagida F."/>
            <person name="Hayakawa M."/>
        </authorList>
    </citation>
    <scope>NUCLEOTIDE SEQUENCE [LARGE SCALE GENOMIC DNA]</scope>
    <source>
        <strain evidence="5 6">NBRC12680</strain>
    </source>
</reference>
<gene>
    <name evidence="5" type="ORF">CBZ_02750</name>
</gene>
<keyword evidence="2" id="KW-1003">Cell membrane</keyword>
<dbReference type="AlphaFoldDB" id="A0A402DM54"/>
<feature type="transmembrane region" description="Helical" evidence="4">
    <location>
        <begin position="190"/>
        <end position="207"/>
    </location>
</feature>
<dbReference type="GO" id="GO:0005886">
    <property type="term" value="C:plasma membrane"/>
    <property type="evidence" value="ECO:0007669"/>
    <property type="project" value="UniProtKB-SubCell"/>
</dbReference>